<keyword evidence="5 7" id="KW-0472">Membrane</keyword>
<evidence type="ECO:0000313" key="9">
    <source>
        <dbReference type="EMBL" id="KAL2047243.1"/>
    </source>
</evidence>
<evidence type="ECO:0000259" key="8">
    <source>
        <dbReference type="PROSITE" id="PS50850"/>
    </source>
</evidence>
<feature type="transmembrane region" description="Helical" evidence="7">
    <location>
        <begin position="89"/>
        <end position="110"/>
    </location>
</feature>
<dbReference type="Proteomes" id="UP001590950">
    <property type="component" value="Unassembled WGS sequence"/>
</dbReference>
<feature type="transmembrane region" description="Helical" evidence="7">
    <location>
        <begin position="179"/>
        <end position="198"/>
    </location>
</feature>
<keyword evidence="4 7" id="KW-1133">Transmembrane helix</keyword>
<feature type="transmembrane region" description="Helical" evidence="7">
    <location>
        <begin position="438"/>
        <end position="461"/>
    </location>
</feature>
<name>A0ABR4AUU5_9LECA</name>
<feature type="transmembrane region" description="Helical" evidence="7">
    <location>
        <begin position="147"/>
        <end position="167"/>
    </location>
</feature>
<evidence type="ECO:0000256" key="1">
    <source>
        <dbReference type="ARBA" id="ARBA00004141"/>
    </source>
</evidence>
<keyword evidence="2" id="KW-0813">Transport</keyword>
<dbReference type="Pfam" id="PF07690">
    <property type="entry name" value="MFS_1"/>
    <property type="match status" value="1"/>
</dbReference>
<gene>
    <name evidence="9" type="ORF">N7G274_001262</name>
</gene>
<feature type="transmembrane region" description="Helical" evidence="7">
    <location>
        <begin position="318"/>
        <end position="338"/>
    </location>
</feature>
<evidence type="ECO:0000256" key="6">
    <source>
        <dbReference type="SAM" id="MobiDB-lite"/>
    </source>
</evidence>
<reference evidence="9 10" key="1">
    <citation type="submission" date="2024-09" db="EMBL/GenBank/DDBJ databases">
        <title>Rethinking Asexuality: The Enigmatic Case of Functional Sexual Genes in Lepraria (Stereocaulaceae).</title>
        <authorList>
            <person name="Doellman M."/>
            <person name="Sun Y."/>
            <person name="Barcenas-Pena A."/>
            <person name="Lumbsch H.T."/>
            <person name="Grewe F."/>
        </authorList>
    </citation>
    <scope>NUCLEOTIDE SEQUENCE [LARGE SCALE GENOMIC DNA]</scope>
    <source>
        <strain evidence="9 10">Mercado 3170</strain>
    </source>
</reference>
<dbReference type="InterPro" id="IPR036259">
    <property type="entry name" value="MFS_trans_sf"/>
</dbReference>
<dbReference type="EMBL" id="JBEFKJ010000003">
    <property type="protein sequence ID" value="KAL2047243.1"/>
    <property type="molecule type" value="Genomic_DNA"/>
</dbReference>
<feature type="transmembrane region" description="Helical" evidence="7">
    <location>
        <begin position="117"/>
        <end position="135"/>
    </location>
</feature>
<dbReference type="PANTHER" id="PTHR43791">
    <property type="entry name" value="PERMEASE-RELATED"/>
    <property type="match status" value="1"/>
</dbReference>
<feature type="transmembrane region" description="Helical" evidence="7">
    <location>
        <begin position="210"/>
        <end position="233"/>
    </location>
</feature>
<keyword evidence="10" id="KW-1185">Reference proteome</keyword>
<sequence length="474" mass="52187">MNQDMDRNSSKSIKSGHLRPNNKAENATSFDVTVAGAMNERKLLRKIDLRVLPTITVIYVLAFLDRVNIGNALLYGLPKDLHLQGTQLNIALSVFFVTYCIFEIPANVLMKKLSPQTFLSASVFLCGLLAISQGFVNDFRGLVTVRVLLGIAEAGIFPGCFYLIGMWYKPSEAQRRFSLFFNAGSFAGAFGGLLASAIGKMEGVRGYHAWRWVFMLEGLLSCILSIAAFFLIANFPEHANWLSEDERAFVVARLAADEGSSGVDERISWQGILETFKDWKMIPGALMYFGPTVSTYGLAYFIPSIVATYGHKPIEAQLYSVIPWAAAMVFGMSMAFASDGFQNRSAFIVFGLCIAISGNLTLSKVHKNRKAEFAGLILYTMGVIGILPILLCWFSMNLKSHRRRLVGTAWQLGFGNIAGIVAPFAFQSKDAPRYHLGYSLGLGCLCLAGAASLTYFMGCFAQNKQRTHGHKLIL</sequence>
<organism evidence="9 10">
    <name type="scientific">Stereocaulon virgatum</name>
    <dbReference type="NCBI Taxonomy" id="373712"/>
    <lineage>
        <taxon>Eukaryota</taxon>
        <taxon>Fungi</taxon>
        <taxon>Dikarya</taxon>
        <taxon>Ascomycota</taxon>
        <taxon>Pezizomycotina</taxon>
        <taxon>Lecanoromycetes</taxon>
        <taxon>OSLEUM clade</taxon>
        <taxon>Lecanoromycetidae</taxon>
        <taxon>Lecanorales</taxon>
        <taxon>Lecanorineae</taxon>
        <taxon>Stereocaulaceae</taxon>
        <taxon>Stereocaulon</taxon>
    </lineage>
</organism>
<evidence type="ECO:0000256" key="4">
    <source>
        <dbReference type="ARBA" id="ARBA00022989"/>
    </source>
</evidence>
<comment type="subcellular location">
    <subcellularLocation>
        <location evidence="1">Membrane</location>
        <topology evidence="1">Multi-pass membrane protein</topology>
    </subcellularLocation>
</comment>
<accession>A0ABR4AUU5</accession>
<evidence type="ECO:0000256" key="2">
    <source>
        <dbReference type="ARBA" id="ARBA00022448"/>
    </source>
</evidence>
<dbReference type="InterPro" id="IPR011701">
    <property type="entry name" value="MFS"/>
</dbReference>
<dbReference type="SUPFAM" id="SSF103473">
    <property type="entry name" value="MFS general substrate transporter"/>
    <property type="match status" value="1"/>
</dbReference>
<evidence type="ECO:0000313" key="10">
    <source>
        <dbReference type="Proteomes" id="UP001590950"/>
    </source>
</evidence>
<dbReference type="Gene3D" id="1.20.1250.20">
    <property type="entry name" value="MFS general substrate transporter like domains"/>
    <property type="match status" value="2"/>
</dbReference>
<feature type="transmembrane region" description="Helical" evidence="7">
    <location>
        <begin position="285"/>
        <end position="306"/>
    </location>
</feature>
<evidence type="ECO:0000256" key="7">
    <source>
        <dbReference type="SAM" id="Phobius"/>
    </source>
</evidence>
<feature type="transmembrane region" description="Helical" evidence="7">
    <location>
        <begin position="51"/>
        <end position="69"/>
    </location>
</feature>
<proteinExistence type="predicted"/>
<dbReference type="PROSITE" id="PS50850">
    <property type="entry name" value="MFS"/>
    <property type="match status" value="1"/>
</dbReference>
<keyword evidence="3 7" id="KW-0812">Transmembrane</keyword>
<protein>
    <recommendedName>
        <fullName evidence="8">Major facilitator superfamily (MFS) profile domain-containing protein</fullName>
    </recommendedName>
</protein>
<dbReference type="PANTHER" id="PTHR43791:SF46">
    <property type="entry name" value="MAJOR FACILITATOR SUPERFAMILY (MFS) PROFILE DOMAIN-CONTAINING PROTEIN-RELATED"/>
    <property type="match status" value="1"/>
</dbReference>
<feature type="domain" description="Major facilitator superfamily (MFS) profile" evidence="8">
    <location>
        <begin position="51"/>
        <end position="466"/>
    </location>
</feature>
<feature type="transmembrane region" description="Helical" evidence="7">
    <location>
        <begin position="345"/>
        <end position="362"/>
    </location>
</feature>
<feature type="transmembrane region" description="Helical" evidence="7">
    <location>
        <begin position="405"/>
        <end position="426"/>
    </location>
</feature>
<dbReference type="InterPro" id="IPR020846">
    <property type="entry name" value="MFS_dom"/>
</dbReference>
<evidence type="ECO:0000256" key="3">
    <source>
        <dbReference type="ARBA" id="ARBA00022692"/>
    </source>
</evidence>
<feature type="transmembrane region" description="Helical" evidence="7">
    <location>
        <begin position="374"/>
        <end position="393"/>
    </location>
</feature>
<feature type="region of interest" description="Disordered" evidence="6">
    <location>
        <begin position="1"/>
        <end position="23"/>
    </location>
</feature>
<evidence type="ECO:0000256" key="5">
    <source>
        <dbReference type="ARBA" id="ARBA00023136"/>
    </source>
</evidence>
<comment type="caution">
    <text evidence="9">The sequence shown here is derived from an EMBL/GenBank/DDBJ whole genome shotgun (WGS) entry which is preliminary data.</text>
</comment>